<sequence length="90" mass="10019">MKYTGTKYNARIRLTAAVAALNKATINHKRQLDYCNSRIVFGHMTCGAGRLRIDKRVLANAERRLSVACDCWLQAQGFISTLSHPAPKGK</sequence>
<organism evidence="1">
    <name type="scientific">uncultured Caudovirales phage</name>
    <dbReference type="NCBI Taxonomy" id="2100421"/>
    <lineage>
        <taxon>Viruses</taxon>
        <taxon>Duplodnaviria</taxon>
        <taxon>Heunggongvirae</taxon>
        <taxon>Uroviricota</taxon>
        <taxon>Caudoviricetes</taxon>
        <taxon>Peduoviridae</taxon>
        <taxon>Maltschvirus</taxon>
        <taxon>Maltschvirus maltsch</taxon>
    </lineage>
</organism>
<gene>
    <name evidence="1" type="ORF">UFOVP1254_47</name>
</gene>
<evidence type="ECO:0000313" key="1">
    <source>
        <dbReference type="EMBL" id="CAB4194412.1"/>
    </source>
</evidence>
<name>A0A6J5REL8_9CAUD</name>
<reference evidence="1" key="1">
    <citation type="submission" date="2020-05" db="EMBL/GenBank/DDBJ databases">
        <authorList>
            <person name="Chiriac C."/>
            <person name="Salcher M."/>
            <person name="Ghai R."/>
            <person name="Kavagutti S V."/>
        </authorList>
    </citation>
    <scope>NUCLEOTIDE SEQUENCE</scope>
</reference>
<dbReference type="EMBL" id="LR797210">
    <property type="protein sequence ID" value="CAB4194412.1"/>
    <property type="molecule type" value="Genomic_DNA"/>
</dbReference>
<protein>
    <submittedName>
        <fullName evidence="1">Uncharacterized protein</fullName>
    </submittedName>
</protein>
<accession>A0A6J5REL8</accession>
<proteinExistence type="predicted"/>